<dbReference type="Gene3D" id="3.40.50.2000">
    <property type="entry name" value="Glycogen Phosphorylase B"/>
    <property type="match status" value="2"/>
</dbReference>
<comment type="similarity">
    <text evidence="1 4">Belongs to the UDP-glycosyltransferase family.</text>
</comment>
<keyword evidence="7" id="KW-1185">Reference proteome</keyword>
<evidence type="ECO:0000256" key="2">
    <source>
        <dbReference type="ARBA" id="ARBA00022676"/>
    </source>
</evidence>
<keyword evidence="2 4" id="KW-0328">Glycosyltransferase</keyword>
<evidence type="ECO:0000256" key="5">
    <source>
        <dbReference type="RuleBase" id="RU362057"/>
    </source>
</evidence>
<dbReference type="InterPro" id="IPR002213">
    <property type="entry name" value="UDP_glucos_trans"/>
</dbReference>
<protein>
    <recommendedName>
        <fullName evidence="5">Glycosyltransferase</fullName>
        <ecNumber evidence="5">2.4.1.-</ecNumber>
    </recommendedName>
</protein>
<dbReference type="PROSITE" id="PS50304">
    <property type="entry name" value="TUDOR"/>
    <property type="match status" value="1"/>
</dbReference>
<evidence type="ECO:0000256" key="3">
    <source>
        <dbReference type="ARBA" id="ARBA00022679"/>
    </source>
</evidence>
<accession>A0ABM0VMD2</accession>
<keyword evidence="3 4" id="KW-0808">Transferase</keyword>
<dbReference type="EC" id="2.4.1.-" evidence="5"/>
<evidence type="ECO:0000256" key="4">
    <source>
        <dbReference type="RuleBase" id="RU003718"/>
    </source>
</evidence>
<dbReference type="InterPro" id="IPR002999">
    <property type="entry name" value="Tudor"/>
</dbReference>
<dbReference type="PANTHER" id="PTHR48047">
    <property type="entry name" value="GLYCOSYLTRANSFERASE"/>
    <property type="match status" value="1"/>
</dbReference>
<dbReference type="Pfam" id="PF00201">
    <property type="entry name" value="UDPGT"/>
    <property type="match status" value="1"/>
</dbReference>
<name>A0ABM0VMD2_CAMSA</name>
<dbReference type="PANTHER" id="PTHR48047:SF117">
    <property type="entry name" value="UDP-GLYCOSYLTRANSFERASE 90A2"/>
    <property type="match status" value="1"/>
</dbReference>
<evidence type="ECO:0000313" key="7">
    <source>
        <dbReference type="Proteomes" id="UP000694864"/>
    </source>
</evidence>
<sequence>MHRSQITMELEEVHVVLFPYLSKGHMIPMLQLARLLLSHSYAGDISVTVFTTPLNRAFVADSLYGTKATIIDVPFPDNVPEIPPGIECTDKLPALSSLFVPFTRATKLMQSDFERELMSLPRVSFMVSDGFLWWTQESARKLGFPRIVFLGMNCASTSISGSVFRNQLLSKVKSETEPVSVPEFPWIKVRKCDFVKDMFSPKPTTDPGFKLILDQVTSMNQSQGIIFNTFDDLEPVFLDFYKRKRELKPWALGPLCYVNNFMEDEVEEMKVKPGWMKWLDKKRDKGCNVLYVAFGSQAEISREQLEEIALGLEESQVNFLWVVKGYEIGERFVERVGERGMMVRDEWVDQRKILEHECVRGFLSHCGWNSLMESICSKVPILAFPLAAEQPLNAILVVEELRVAERVVTESEGVVRREEIAQKVKELMEGEKGKELRKNVEAYGMVAKKALEEGIGSSWKNLDNLINEFCNNGT</sequence>
<dbReference type="CDD" id="cd03784">
    <property type="entry name" value="GT1_Gtf-like"/>
    <property type="match status" value="1"/>
</dbReference>
<organism evidence="7 8">
    <name type="scientific">Camelina sativa</name>
    <name type="common">False flax</name>
    <name type="synonym">Myagrum sativum</name>
    <dbReference type="NCBI Taxonomy" id="90675"/>
    <lineage>
        <taxon>Eukaryota</taxon>
        <taxon>Viridiplantae</taxon>
        <taxon>Streptophyta</taxon>
        <taxon>Embryophyta</taxon>
        <taxon>Tracheophyta</taxon>
        <taxon>Spermatophyta</taxon>
        <taxon>Magnoliopsida</taxon>
        <taxon>eudicotyledons</taxon>
        <taxon>Gunneridae</taxon>
        <taxon>Pentapetalae</taxon>
        <taxon>rosids</taxon>
        <taxon>malvids</taxon>
        <taxon>Brassicales</taxon>
        <taxon>Brassicaceae</taxon>
        <taxon>Camelineae</taxon>
        <taxon>Camelina</taxon>
    </lineage>
</organism>
<evidence type="ECO:0000256" key="1">
    <source>
        <dbReference type="ARBA" id="ARBA00009995"/>
    </source>
</evidence>
<gene>
    <name evidence="8" type="primary">LOC104739653</name>
</gene>
<proteinExistence type="inferred from homology"/>
<evidence type="ECO:0000313" key="8">
    <source>
        <dbReference type="RefSeq" id="XP_010458385.1"/>
    </source>
</evidence>
<dbReference type="PROSITE" id="PS00375">
    <property type="entry name" value="UDPGT"/>
    <property type="match status" value="1"/>
</dbReference>
<dbReference type="RefSeq" id="XP_010458385.1">
    <property type="nucleotide sequence ID" value="XM_010460083.2"/>
</dbReference>
<dbReference type="InterPro" id="IPR035595">
    <property type="entry name" value="UDP_glycos_trans_CS"/>
</dbReference>
<evidence type="ECO:0000259" key="6">
    <source>
        <dbReference type="PROSITE" id="PS50304"/>
    </source>
</evidence>
<dbReference type="SUPFAM" id="SSF53756">
    <property type="entry name" value="UDP-Glycosyltransferase/glycogen phosphorylase"/>
    <property type="match status" value="1"/>
</dbReference>
<reference evidence="8" key="2">
    <citation type="submission" date="2025-08" db="UniProtKB">
        <authorList>
            <consortium name="RefSeq"/>
        </authorList>
    </citation>
    <scope>IDENTIFICATION</scope>
    <source>
        <tissue evidence="8">Leaf</tissue>
    </source>
</reference>
<dbReference type="GeneID" id="104739653"/>
<reference evidence="7" key="1">
    <citation type="journal article" date="2014" name="Nat. Commun.">
        <title>The emerging biofuel crop Camelina sativa retains a highly undifferentiated hexaploid genome structure.</title>
        <authorList>
            <person name="Kagale S."/>
            <person name="Koh C."/>
            <person name="Nixon J."/>
            <person name="Bollina V."/>
            <person name="Clarke W.E."/>
            <person name="Tuteja R."/>
            <person name="Spillane C."/>
            <person name="Robinson S.J."/>
            <person name="Links M.G."/>
            <person name="Clarke C."/>
            <person name="Higgins E.E."/>
            <person name="Huebert T."/>
            <person name="Sharpe A.G."/>
            <person name="Parkin I.A."/>
        </authorList>
    </citation>
    <scope>NUCLEOTIDE SEQUENCE [LARGE SCALE GENOMIC DNA]</scope>
    <source>
        <strain evidence="7">cv. DH55</strain>
    </source>
</reference>
<feature type="domain" description="Tudor" evidence="6">
    <location>
        <begin position="249"/>
        <end position="315"/>
    </location>
</feature>
<dbReference type="Proteomes" id="UP000694864">
    <property type="component" value="Chromosome 14"/>
</dbReference>